<evidence type="ECO:0000256" key="3">
    <source>
        <dbReference type="ARBA" id="ARBA00022989"/>
    </source>
</evidence>
<dbReference type="AlphaFoldDB" id="A0A840PY34"/>
<dbReference type="Pfam" id="PF02618">
    <property type="entry name" value="YceG"/>
    <property type="match status" value="1"/>
</dbReference>
<dbReference type="PANTHER" id="PTHR30518:SF2">
    <property type="entry name" value="ENDOLYTIC MUREIN TRANSGLYCOSYLASE"/>
    <property type="match status" value="1"/>
</dbReference>
<dbReference type="Proteomes" id="UP000557217">
    <property type="component" value="Unassembled WGS sequence"/>
</dbReference>
<reference evidence="8 9" key="1">
    <citation type="submission" date="2020-08" db="EMBL/GenBank/DDBJ databases">
        <title>Genomic Encyclopedia of Type Strains, Phase IV (KMG-IV): sequencing the most valuable type-strain genomes for metagenomic binning, comparative biology and taxonomic classification.</title>
        <authorList>
            <person name="Goeker M."/>
        </authorList>
    </citation>
    <scope>NUCLEOTIDE SEQUENCE [LARGE SCALE GENOMIC DNA]</scope>
    <source>
        <strain evidence="8 9">DSM 10633</strain>
    </source>
</reference>
<dbReference type="PANTHER" id="PTHR30518">
    <property type="entry name" value="ENDOLYTIC MUREIN TRANSGLYCOSYLASE"/>
    <property type="match status" value="1"/>
</dbReference>
<keyword evidence="3 7" id="KW-1133">Transmembrane helix</keyword>
<evidence type="ECO:0000256" key="5">
    <source>
        <dbReference type="ARBA" id="ARBA00023239"/>
    </source>
</evidence>
<name>A0A840PY34_URETH</name>
<evidence type="ECO:0000256" key="6">
    <source>
        <dbReference type="ARBA" id="ARBA00023316"/>
    </source>
</evidence>
<dbReference type="GO" id="GO:0008932">
    <property type="term" value="F:lytic endotransglycosylase activity"/>
    <property type="evidence" value="ECO:0007669"/>
    <property type="project" value="UniProtKB-UniRule"/>
</dbReference>
<organism evidence="8 9">
    <name type="scientific">Ureibacillus thermosphaericus</name>
    <dbReference type="NCBI Taxonomy" id="51173"/>
    <lineage>
        <taxon>Bacteria</taxon>
        <taxon>Bacillati</taxon>
        <taxon>Bacillota</taxon>
        <taxon>Bacilli</taxon>
        <taxon>Bacillales</taxon>
        <taxon>Caryophanaceae</taxon>
        <taxon>Ureibacillus</taxon>
    </lineage>
</organism>
<gene>
    <name evidence="7" type="primary">mltG</name>
    <name evidence="8" type="ORF">HNR36_002634</name>
</gene>
<proteinExistence type="inferred from homology"/>
<dbReference type="Gene3D" id="3.30.160.60">
    <property type="entry name" value="Classic Zinc Finger"/>
    <property type="match status" value="1"/>
</dbReference>
<dbReference type="EC" id="4.2.2.29" evidence="7"/>
<dbReference type="Gene3D" id="3.30.1490.480">
    <property type="entry name" value="Endolytic murein transglycosylase"/>
    <property type="match status" value="1"/>
</dbReference>
<evidence type="ECO:0000256" key="1">
    <source>
        <dbReference type="ARBA" id="ARBA00022475"/>
    </source>
</evidence>
<keyword evidence="2 7" id="KW-0812">Transmembrane</keyword>
<keyword evidence="9" id="KW-1185">Reference proteome</keyword>
<dbReference type="EMBL" id="JACHGZ010000042">
    <property type="protein sequence ID" value="MBB5150234.1"/>
    <property type="molecule type" value="Genomic_DNA"/>
</dbReference>
<comment type="caution">
    <text evidence="8">The sequence shown here is derived from an EMBL/GenBank/DDBJ whole genome shotgun (WGS) entry which is preliminary data.</text>
</comment>
<dbReference type="GO" id="GO:0005886">
    <property type="term" value="C:plasma membrane"/>
    <property type="evidence" value="ECO:0007669"/>
    <property type="project" value="UniProtKB-SubCell"/>
</dbReference>
<evidence type="ECO:0000256" key="7">
    <source>
        <dbReference type="HAMAP-Rule" id="MF_02065"/>
    </source>
</evidence>
<dbReference type="GO" id="GO:0071555">
    <property type="term" value="P:cell wall organization"/>
    <property type="evidence" value="ECO:0007669"/>
    <property type="project" value="UniProtKB-KW"/>
</dbReference>
<keyword evidence="4 7" id="KW-0472">Membrane</keyword>
<evidence type="ECO:0000256" key="4">
    <source>
        <dbReference type="ARBA" id="ARBA00023136"/>
    </source>
</evidence>
<dbReference type="GO" id="GO:0009252">
    <property type="term" value="P:peptidoglycan biosynthetic process"/>
    <property type="evidence" value="ECO:0007669"/>
    <property type="project" value="UniProtKB-UniRule"/>
</dbReference>
<comment type="subcellular location">
    <subcellularLocation>
        <location evidence="7">Cell membrane</location>
        <topology evidence="7">Single-pass membrane protein</topology>
    </subcellularLocation>
</comment>
<comment type="catalytic activity">
    <reaction evidence="7">
        <text>a peptidoglycan chain = a peptidoglycan chain with N-acetyl-1,6-anhydromuramyl-[peptide] at the reducing end + a peptidoglycan chain with N-acetylglucosamine at the non-reducing end.</text>
        <dbReference type="EC" id="4.2.2.29"/>
    </reaction>
</comment>
<feature type="transmembrane region" description="Helical" evidence="7">
    <location>
        <begin position="28"/>
        <end position="51"/>
    </location>
</feature>
<comment type="similarity">
    <text evidence="7">Belongs to the transglycosylase MltG family.</text>
</comment>
<dbReference type="InterPro" id="IPR003770">
    <property type="entry name" value="MLTG-like"/>
</dbReference>
<dbReference type="NCBIfam" id="TIGR00247">
    <property type="entry name" value="endolytic transglycosylase MltG"/>
    <property type="match status" value="1"/>
</dbReference>
<keyword evidence="6 7" id="KW-0961">Cell wall biogenesis/degradation</keyword>
<evidence type="ECO:0000313" key="9">
    <source>
        <dbReference type="Proteomes" id="UP000557217"/>
    </source>
</evidence>
<keyword evidence="1 7" id="KW-1003">Cell membrane</keyword>
<evidence type="ECO:0000256" key="2">
    <source>
        <dbReference type="ARBA" id="ARBA00022692"/>
    </source>
</evidence>
<dbReference type="HAMAP" id="MF_02065">
    <property type="entry name" value="MltG"/>
    <property type="match status" value="1"/>
</dbReference>
<dbReference type="CDD" id="cd08010">
    <property type="entry name" value="MltG_like"/>
    <property type="match status" value="1"/>
</dbReference>
<evidence type="ECO:0000313" key="8">
    <source>
        <dbReference type="EMBL" id="MBB5150234.1"/>
    </source>
</evidence>
<accession>A0A840PY34</accession>
<sequence length="375" mass="42601">MEQEQQRKNEIMDKVKLRKQEGKVVRRIVTTVTLFILTLIVVVGLSGTLFVKSALQPVDPQSEKQIQVEIPMGSGLSTISKILEEHGIIKNATIFKYYAKFNNQSNFQAGNYTMSPSMTLDEILESLKTGKVYREPVLAITIPEGLTLEQIANIIEKKTKYTKEQFMEKVNSEEFINSMMASYPELITEEVLDSNIRYPLEGYLFPATYAFYEEDVTLDDIVIPMIEKTNDVINEYQSLIAEKEMTVHELLTFASLLEEEATEKTDRETIASVFYNRLEIGMPLQTDPTVLYALGGHKERVLYEDLEVQSPYNTYVNPGLPPGPIANAGVVSIEAALNPTDTDYLYFLADKEGNNHFAKSYDEHLQNKSLYLNNK</sequence>
<protein>
    <recommendedName>
        <fullName evidence="7">Endolytic murein transglycosylase</fullName>
        <ecNumber evidence="7">4.2.2.29</ecNumber>
    </recommendedName>
    <alternativeName>
        <fullName evidence="7">Peptidoglycan lytic transglycosylase</fullName>
    </alternativeName>
    <alternativeName>
        <fullName evidence="7">Peptidoglycan polymerization terminase</fullName>
    </alternativeName>
</protein>
<keyword evidence="5 7" id="KW-0456">Lyase</keyword>
<comment type="function">
    <text evidence="7">Functions as a peptidoglycan terminase that cleaves nascent peptidoglycan strands endolytically to terminate their elongation.</text>
</comment>
<feature type="site" description="Important for catalytic activity" evidence="7">
    <location>
        <position position="260"/>
    </location>
</feature>